<dbReference type="OrthoDB" id="1708171at2"/>
<evidence type="ECO:0000313" key="3">
    <source>
        <dbReference type="Proteomes" id="UP000037267"/>
    </source>
</evidence>
<protein>
    <submittedName>
        <fullName evidence="2">Uncharacterized protein</fullName>
    </submittedName>
</protein>
<comment type="caution">
    <text evidence="2">The sequence shown here is derived from an EMBL/GenBank/DDBJ whole genome shotgun (WGS) entry which is preliminary data.</text>
</comment>
<reference evidence="3" key="1">
    <citation type="submission" date="2015-07" db="EMBL/GenBank/DDBJ databases">
        <title>Draft genome sequence of the purine-degrading Gottschalkia purinilyticum DSM 1384 (formerly Clostridium purinilyticum).</title>
        <authorList>
            <person name="Poehlein A."/>
            <person name="Schiel-Bengelsdorf B."/>
            <person name="Bengelsdorf F.R."/>
            <person name="Daniel R."/>
            <person name="Duerre P."/>
        </authorList>
    </citation>
    <scope>NUCLEOTIDE SEQUENCE [LARGE SCALE GENOMIC DNA]</scope>
    <source>
        <strain evidence="3">DSM 1384</strain>
    </source>
</reference>
<evidence type="ECO:0000313" key="2">
    <source>
        <dbReference type="EMBL" id="KNF07220.1"/>
    </source>
</evidence>
<sequence>MDKEIVDILKSIQSSMTNLDGKVDNLDNRMDKLEGKVDNLDNRMDKLEGKVDNLDNRMDKLEDKVDKLDNTIDTLQDKVVSIKLTQQEHTLLLRSLEHSAEINKSEHEDMKYDINTLIGKVENIEKGLNFVEMATANNWSEIVKLKSIK</sequence>
<dbReference type="RefSeq" id="WP_050378698.1">
    <property type="nucleotide sequence ID" value="NZ_LGSS01000021.1"/>
</dbReference>
<gene>
    <name evidence="2" type="ORF">CLPU_21c00380</name>
</gene>
<feature type="coiled-coil region" evidence="1">
    <location>
        <begin position="16"/>
        <end position="78"/>
    </location>
</feature>
<dbReference type="EMBL" id="LGSS01000021">
    <property type="protein sequence ID" value="KNF07220.1"/>
    <property type="molecule type" value="Genomic_DNA"/>
</dbReference>
<dbReference type="Proteomes" id="UP000037267">
    <property type="component" value="Unassembled WGS sequence"/>
</dbReference>
<dbReference type="Gene3D" id="1.20.1270.70">
    <property type="entry name" value="Designed single chain three-helix bundle"/>
    <property type="match status" value="1"/>
</dbReference>
<dbReference type="SUPFAM" id="SSF57997">
    <property type="entry name" value="Tropomyosin"/>
    <property type="match status" value="1"/>
</dbReference>
<dbReference type="STRING" id="1503.CLPU_21c00380"/>
<dbReference type="Gene3D" id="1.20.5.110">
    <property type="match status" value="1"/>
</dbReference>
<keyword evidence="1" id="KW-0175">Coiled coil</keyword>
<keyword evidence="3" id="KW-1185">Reference proteome</keyword>
<evidence type="ECO:0000256" key="1">
    <source>
        <dbReference type="SAM" id="Coils"/>
    </source>
</evidence>
<accession>A0A0L0W7E6</accession>
<name>A0A0L0W7E6_GOTPU</name>
<dbReference type="AlphaFoldDB" id="A0A0L0W7E6"/>
<organism evidence="2 3">
    <name type="scientific">Gottschalkia purinilytica</name>
    <name type="common">Clostridium purinilyticum</name>
    <dbReference type="NCBI Taxonomy" id="1503"/>
    <lineage>
        <taxon>Bacteria</taxon>
        <taxon>Bacillati</taxon>
        <taxon>Bacillota</taxon>
        <taxon>Tissierellia</taxon>
        <taxon>Tissierellales</taxon>
        <taxon>Gottschalkiaceae</taxon>
        <taxon>Gottschalkia</taxon>
    </lineage>
</organism>
<proteinExistence type="predicted"/>